<feature type="domain" description="Copper resistance protein D" evidence="7">
    <location>
        <begin position="189"/>
        <end position="287"/>
    </location>
</feature>
<evidence type="ECO:0000256" key="6">
    <source>
        <dbReference type="RuleBase" id="RU369037"/>
    </source>
</evidence>
<dbReference type="Proteomes" id="UP000001971">
    <property type="component" value="Chromosome"/>
</dbReference>
<evidence type="ECO:0000256" key="4">
    <source>
        <dbReference type="ARBA" id="ARBA00022989"/>
    </source>
</evidence>
<dbReference type="GO" id="GO:0005886">
    <property type="term" value="C:plasma membrane"/>
    <property type="evidence" value="ECO:0007669"/>
    <property type="project" value="UniProtKB-SubCell"/>
</dbReference>
<dbReference type="InterPro" id="IPR008457">
    <property type="entry name" value="Cu-R_CopD_dom"/>
</dbReference>
<comment type="subcellular location">
    <subcellularLocation>
        <location evidence="6">Cell inner membrane</location>
        <topology evidence="6">Multi-pass membrane protein</topology>
    </subcellularLocation>
    <subcellularLocation>
        <location evidence="1">Cell membrane</location>
        <topology evidence="1">Multi-pass membrane protein</topology>
    </subcellularLocation>
</comment>
<feature type="transmembrane region" description="Helical" evidence="6">
    <location>
        <begin position="94"/>
        <end position="111"/>
    </location>
</feature>
<dbReference type="NCBIfam" id="NF033808">
    <property type="entry name" value="copper_CopD"/>
    <property type="match status" value="1"/>
</dbReference>
<keyword evidence="3 6" id="KW-0812">Transmembrane</keyword>
<feature type="transmembrane region" description="Helical" evidence="6">
    <location>
        <begin position="227"/>
        <end position="247"/>
    </location>
</feature>
<dbReference type="GeneID" id="57976795"/>
<accession>A0A0E1NVB4</accession>
<proteinExistence type="inferred from homology"/>
<dbReference type="KEGG" id="ypa:YPA_1160"/>
<dbReference type="HOGENOM" id="CLU_075540_1_0_6"/>
<feature type="transmembrane region" description="Helical" evidence="6">
    <location>
        <begin position="267"/>
        <end position="289"/>
    </location>
</feature>
<dbReference type="InterPro" id="IPR032694">
    <property type="entry name" value="CopC/D"/>
</dbReference>
<feature type="transmembrane region" description="Helical" evidence="6">
    <location>
        <begin position="44"/>
        <end position="65"/>
    </location>
</feature>
<dbReference type="GO" id="GO:0046688">
    <property type="term" value="P:response to copper ion"/>
    <property type="evidence" value="ECO:0007669"/>
    <property type="project" value="UniProtKB-UniRule"/>
</dbReference>
<evidence type="ECO:0000259" key="7">
    <source>
        <dbReference type="Pfam" id="PF05425"/>
    </source>
</evidence>
<dbReference type="GO" id="GO:0006825">
    <property type="term" value="P:copper ion transport"/>
    <property type="evidence" value="ECO:0007669"/>
    <property type="project" value="InterPro"/>
</dbReference>
<feature type="transmembrane region" description="Helical" evidence="6">
    <location>
        <begin position="12"/>
        <end position="32"/>
    </location>
</feature>
<evidence type="ECO:0000256" key="2">
    <source>
        <dbReference type="ARBA" id="ARBA00022475"/>
    </source>
</evidence>
<feature type="transmembrane region" description="Helical" evidence="6">
    <location>
        <begin position="118"/>
        <end position="141"/>
    </location>
</feature>
<evidence type="ECO:0000313" key="8">
    <source>
        <dbReference type="EMBL" id="ABG13127.1"/>
    </source>
</evidence>
<keyword evidence="4 6" id="KW-1133">Transmembrane helix</keyword>
<dbReference type="EMBL" id="CP000308">
    <property type="protein sequence ID" value="ABG13127.1"/>
    <property type="molecule type" value="Genomic_DNA"/>
</dbReference>
<reference evidence="8 9" key="1">
    <citation type="journal article" date="2006" name="J. Bacteriol.">
        <title>Complete genome sequence of Yersinia pestis strains Antiqua and Nepal516: evidence of gene reduction in an emerging pathogen.</title>
        <authorList>
            <person name="Chain P.S."/>
            <person name="Hu P."/>
            <person name="Malfatti S.A."/>
            <person name="Radnedge L."/>
            <person name="Larimer F."/>
            <person name="Vergez L.M."/>
            <person name="Worsham P."/>
            <person name="Chu M.C."/>
            <person name="Andersen G.L."/>
        </authorList>
    </citation>
    <scope>NUCLEOTIDE SEQUENCE [LARGE SCALE GENOMIC DNA]</scope>
    <source>
        <strain evidence="8 9">Antiqua</strain>
    </source>
</reference>
<keyword evidence="6" id="KW-0186">Copper</keyword>
<dbReference type="InterPro" id="IPR047689">
    <property type="entry name" value="CopD"/>
</dbReference>
<evidence type="ECO:0000256" key="1">
    <source>
        <dbReference type="ARBA" id="ARBA00004651"/>
    </source>
</evidence>
<name>A0A0E1NVB4_YERPA</name>
<feature type="transmembrane region" description="Helical" evidence="6">
    <location>
        <begin position="196"/>
        <end position="215"/>
    </location>
</feature>
<gene>
    <name evidence="8" type="ordered locus">YPA_1160</name>
</gene>
<keyword evidence="2 6" id="KW-1003">Cell membrane</keyword>
<keyword evidence="5 6" id="KW-0472">Membrane</keyword>
<dbReference type="RefSeq" id="WP_002211094.1">
    <property type="nucleotide sequence ID" value="NC_008150.1"/>
</dbReference>
<dbReference type="PATRIC" id="fig|360102.15.peg.4241"/>
<dbReference type="AlphaFoldDB" id="A0A0E1NVB4"/>
<comment type="function">
    <text evidence="6">Involved in copper resistance.</text>
</comment>
<feature type="transmembrane region" description="Helical" evidence="6">
    <location>
        <begin position="153"/>
        <end position="176"/>
    </location>
</feature>
<sequence precursor="true">MSLATLFILCRFLHFMAVMLMFGITVFTAFLAPDRFSLILKKRLSPLLVSSTLLGLISAVGILAIQAGMMGDGWADTYRLTVWWAVLGTRFGQVWQWHIGLSILSMWIVLLGSARRYYWLMVGCSTLLLASLAFAGHAAMYDGVLGWVHQTNQVIHLLSAGYWLGCLPPLLICLAYTRDKGAKREAITTLIRFSSWGHLAVALVLVTGVINSLIMLQDATLTLTSNYQMLLLGKVILVVFMLAVALINRYRIVPMLKQLPTKAHHWLVINSCFEIVLGVAVLLLVSIFATMAPV</sequence>
<comment type="similarity">
    <text evidence="6">Belongs to the CopD family.</text>
</comment>
<dbReference type="Pfam" id="PF05425">
    <property type="entry name" value="CopD"/>
    <property type="match status" value="1"/>
</dbReference>
<evidence type="ECO:0000256" key="3">
    <source>
        <dbReference type="ARBA" id="ARBA00022692"/>
    </source>
</evidence>
<evidence type="ECO:0000313" key="9">
    <source>
        <dbReference type="Proteomes" id="UP000001971"/>
    </source>
</evidence>
<dbReference type="PANTHER" id="PTHR34820">
    <property type="entry name" value="INNER MEMBRANE PROTEIN YEBZ"/>
    <property type="match status" value="1"/>
</dbReference>
<protein>
    <recommendedName>
        <fullName evidence="6">Copper resistance protein D</fullName>
    </recommendedName>
</protein>
<organism evidence="8 9">
    <name type="scientific">Yersinia pestis bv. Antiqua (strain Antiqua)</name>
    <dbReference type="NCBI Taxonomy" id="360102"/>
    <lineage>
        <taxon>Bacteria</taxon>
        <taxon>Pseudomonadati</taxon>
        <taxon>Pseudomonadota</taxon>
        <taxon>Gammaproteobacteria</taxon>
        <taxon>Enterobacterales</taxon>
        <taxon>Yersiniaceae</taxon>
        <taxon>Yersinia</taxon>
    </lineage>
</organism>
<evidence type="ECO:0000256" key="5">
    <source>
        <dbReference type="ARBA" id="ARBA00023136"/>
    </source>
</evidence>
<dbReference type="PANTHER" id="PTHR34820:SF4">
    <property type="entry name" value="INNER MEMBRANE PROTEIN YEBZ"/>
    <property type="match status" value="1"/>
</dbReference>
<keyword evidence="6" id="KW-0997">Cell inner membrane</keyword>